<feature type="transmembrane region" description="Helical" evidence="1">
    <location>
        <begin position="215"/>
        <end position="244"/>
    </location>
</feature>
<feature type="transmembrane region" description="Helical" evidence="1">
    <location>
        <begin position="37"/>
        <end position="63"/>
    </location>
</feature>
<dbReference type="GO" id="GO:0005886">
    <property type="term" value="C:plasma membrane"/>
    <property type="evidence" value="ECO:0007669"/>
    <property type="project" value="InterPro"/>
</dbReference>
<dbReference type="Pfam" id="PF16944">
    <property type="entry name" value="KCH"/>
    <property type="match status" value="1"/>
</dbReference>
<dbReference type="InParanoid" id="A0A286UNM5"/>
<gene>
    <name evidence="2" type="ORF">PNOK_0382300</name>
</gene>
<keyword evidence="1" id="KW-0472">Membrane</keyword>
<reference evidence="2 3" key="1">
    <citation type="journal article" date="2017" name="Mol. Ecol.">
        <title>Comparative and population genomic landscape of Phellinus noxius: A hypervariable fungus causing root rot in trees.</title>
        <authorList>
            <person name="Chung C.L."/>
            <person name="Lee T.J."/>
            <person name="Akiba M."/>
            <person name="Lee H.H."/>
            <person name="Kuo T.H."/>
            <person name="Liu D."/>
            <person name="Ke H.M."/>
            <person name="Yokoi T."/>
            <person name="Roa M.B."/>
            <person name="Lu M.J."/>
            <person name="Chang Y.Y."/>
            <person name="Ann P.J."/>
            <person name="Tsai J.N."/>
            <person name="Chen C.Y."/>
            <person name="Tzean S.S."/>
            <person name="Ota Y."/>
            <person name="Hattori T."/>
            <person name="Sahashi N."/>
            <person name="Liou R.F."/>
            <person name="Kikuchi T."/>
            <person name="Tsai I.J."/>
        </authorList>
    </citation>
    <scope>NUCLEOTIDE SEQUENCE [LARGE SCALE GENOMIC DNA]</scope>
    <source>
        <strain evidence="2 3">FFPRI411160</strain>
    </source>
</reference>
<name>A0A286UNM5_9AGAM</name>
<evidence type="ECO:0008006" key="4">
    <source>
        <dbReference type="Google" id="ProtNLM"/>
    </source>
</evidence>
<dbReference type="EMBL" id="NBII01000003">
    <property type="protein sequence ID" value="PAV21196.1"/>
    <property type="molecule type" value="Genomic_DNA"/>
</dbReference>
<keyword evidence="3" id="KW-1185">Reference proteome</keyword>
<keyword evidence="1" id="KW-0812">Transmembrane</keyword>
<evidence type="ECO:0000313" key="2">
    <source>
        <dbReference type="EMBL" id="PAV21196.1"/>
    </source>
</evidence>
<dbReference type="GO" id="GO:0015079">
    <property type="term" value="F:potassium ion transmembrane transporter activity"/>
    <property type="evidence" value="ECO:0007669"/>
    <property type="project" value="InterPro"/>
</dbReference>
<protein>
    <recommendedName>
        <fullName evidence="4">Vacuole protein</fullName>
    </recommendedName>
</protein>
<dbReference type="STRING" id="2282107.A0A286UNM5"/>
<organism evidence="2 3">
    <name type="scientific">Pyrrhoderma noxium</name>
    <dbReference type="NCBI Taxonomy" id="2282107"/>
    <lineage>
        <taxon>Eukaryota</taxon>
        <taxon>Fungi</taxon>
        <taxon>Dikarya</taxon>
        <taxon>Basidiomycota</taxon>
        <taxon>Agaricomycotina</taxon>
        <taxon>Agaricomycetes</taxon>
        <taxon>Hymenochaetales</taxon>
        <taxon>Hymenochaetaceae</taxon>
        <taxon>Pyrrhoderma</taxon>
    </lineage>
</organism>
<sequence length="551" mass="61863">MCGGPEWKREVVPDHKFDFIDTRDFADHGCWMRTKYLWIYVLVLKSFLVYVFDIFTAITMISSDKWSNHIFDSCTEDTDNGCVFIPFSIGKWLFVGCIIFSFLLLAYEARKSRKIIASRDISYAFTNIMANNYYSLRSYDHFCFFERINNSTKRMDDFAFFVFFTFKSWKRLLLADGPRQTINGLTLYSFYLSTKDKGDFWDLDKYTGGSYVTGALIFSTLFTCLIFIGSALLLLGAGVCYIPLLCHIQGNLKEYCCHKVDKRISEIVKRKQKERLAQAARLARKEAAGDFSHLKNKKGEIVSLPQPTLPDIKLDDDEFDDGASTIRTRAPGTNDYYYNDYKNAYGDFPPPMPAYKQDAYGGGGYAQSIHSTDDGAAYYAEQYNSHTNLAAAAAPISRQANNSTPGPTTYSQTAAYDANYNQDSYSTYGYDQQQQQQHNGYGQDVPGAYAVSGDVNEYGQYSNYGYGQGQGQTQGAYAYEPQYDYSSSSNNNNVQPGLQTHIMNVPPRTASRAQNHQYDQSYQHQGYGGNGGAGGGYDAYGRGGNGGYAVG</sequence>
<accession>A0A286UNM5</accession>
<dbReference type="Proteomes" id="UP000217199">
    <property type="component" value="Unassembled WGS sequence"/>
</dbReference>
<feature type="transmembrane region" description="Helical" evidence="1">
    <location>
        <begin position="83"/>
        <end position="107"/>
    </location>
</feature>
<dbReference type="PANTHER" id="PTHR36424">
    <property type="entry name" value="PHEROMONE-REGULATED MEMBRANE PROTEIN 6"/>
    <property type="match status" value="1"/>
</dbReference>
<comment type="caution">
    <text evidence="2">The sequence shown here is derived from an EMBL/GenBank/DDBJ whole genome shotgun (WGS) entry which is preliminary data.</text>
</comment>
<dbReference type="InterPro" id="IPR031606">
    <property type="entry name" value="Kch1/2"/>
</dbReference>
<evidence type="ECO:0000313" key="3">
    <source>
        <dbReference type="Proteomes" id="UP000217199"/>
    </source>
</evidence>
<keyword evidence="1" id="KW-1133">Transmembrane helix</keyword>
<dbReference type="PANTHER" id="PTHR36424:SF1">
    <property type="entry name" value="LOW AFFINITY K(+) TRANSPORTER 1-RELATED"/>
    <property type="match status" value="1"/>
</dbReference>
<evidence type="ECO:0000256" key="1">
    <source>
        <dbReference type="SAM" id="Phobius"/>
    </source>
</evidence>
<proteinExistence type="predicted"/>
<dbReference type="OrthoDB" id="2128042at2759"/>
<dbReference type="AlphaFoldDB" id="A0A286UNM5"/>